<keyword evidence="13" id="KW-1185">Reference proteome</keyword>
<accession>A0A1Q3AWD9</accession>
<dbReference type="Pfam" id="PF17406">
    <property type="entry name" value="Nrap_D5"/>
    <property type="match status" value="1"/>
</dbReference>
<evidence type="ECO:0000259" key="6">
    <source>
        <dbReference type="Pfam" id="PF03813"/>
    </source>
</evidence>
<evidence type="ECO:0000259" key="9">
    <source>
        <dbReference type="Pfam" id="PF17405"/>
    </source>
</evidence>
<reference evidence="13" key="1">
    <citation type="submission" date="2016-04" db="EMBL/GenBank/DDBJ databases">
        <title>Cephalotus genome sequencing.</title>
        <authorList>
            <person name="Fukushima K."/>
            <person name="Hasebe M."/>
            <person name="Fang X."/>
        </authorList>
    </citation>
    <scope>NUCLEOTIDE SEQUENCE [LARGE SCALE GENOMIC DNA]</scope>
    <source>
        <strain evidence="13">cv. St1</strain>
    </source>
</reference>
<evidence type="ECO:0000259" key="7">
    <source>
        <dbReference type="Pfam" id="PF17403"/>
    </source>
</evidence>
<name>A0A1Q3AWD9_CEPFO</name>
<evidence type="ECO:0000259" key="11">
    <source>
        <dbReference type="Pfam" id="PF17407"/>
    </source>
</evidence>
<evidence type="ECO:0000256" key="5">
    <source>
        <dbReference type="RuleBase" id="RU364032"/>
    </source>
</evidence>
<feature type="domain" description="Nrap protein" evidence="11">
    <location>
        <begin position="921"/>
        <end position="1029"/>
    </location>
</feature>
<comment type="similarity">
    <text evidence="2 5">Belongs to the NRAP family.</text>
</comment>
<dbReference type="EMBL" id="BDDD01000134">
    <property type="protein sequence ID" value="GAV60039.1"/>
    <property type="molecule type" value="Genomic_DNA"/>
</dbReference>
<dbReference type="OrthoDB" id="10251401at2759"/>
<dbReference type="PANTHER" id="PTHR17972">
    <property type="entry name" value="NUCLEOLAR RNA-ASSOCIATED PROTEIN"/>
    <property type="match status" value="1"/>
</dbReference>
<dbReference type="InterPro" id="IPR035368">
    <property type="entry name" value="Nrap_D3"/>
</dbReference>
<comment type="subcellular location">
    <subcellularLocation>
        <location evidence="1 5">Nucleus</location>
        <location evidence="1 5">Nucleolus</location>
    </subcellularLocation>
</comment>
<sequence length="1069" mass="122644">AFLSLSLPPFSPAISSVKPYSAVAIKTELCPRFSSQYRYHGTKKVQKKKTMDSLIEAHTDPVNFKVNSLLKEVQLDYSPAFTNLVEGTVSLIKRAIDQIPDDLQVSADLAPGFVSDVGADKVEFGFKKPKSIEIGGSYSIQCVVKPDVNVDLFVRLPKECFHEKDYLNYRYHAKRCLYLCVIKKYLIASKSFEKIEWSFFQNEARKPVLIVYPAIRPADFAGLFIRIIPTATSLFHVSKLSLRRNNIHSLNQGNPPEPTPKYNSSILEDMFLEDNAEFVKRTFSEREELRNALILLKVWARQRGSLYLHDCLNGFLITIILSYLATRDKIDKNMKAIQIFRSTLVFIANSELWNRGLYFRLQDQNRISMEERLQFKKLFPVVVSDSSTHVNLAFRISSIGVLELQDEAASTLKCIEKFKDGGFEEIFMTKIDYPAKYDYFIRLNLKARSEVHALGFCLDDECWRLYEQKVHGLLNQGLTDRAKFIRVIWKNTHTECSIENALKFRKFWGEKAELRRFKDGRIAESTVWESEQWTKHLVLKKIIEHVLVRHLALLEENIVQIVDQLDFSLLCGVGDPICFSGSLLEAFDVLSKRLRLIEDIPLRVSSVQPLDSAFRFTSVFPPQPHPLANEKVNRQRLGQFVPSCIQPLQVMIQLEGSGNWPMDEVAIEKTKSAFLIKIGESLQNRWGMTCTATEDDMDIFISGYAFRLKILHERGLTFSKREVGSDQVKRVSSTDKTLFVRSQHASMIHGLQGRFPIYGPVVRLAKRWVASHLFSACLVEEAVEILVAHLFVKHLPFGAPCSRITGFLRFLRLIAEYDWMFSPFIVDINNDLSSNDLKEINDNFMLNRKAYEENAQNISAAMFLATTYDKASEAWTRYSPNALEVRRLVAYARSSANLLTKLIVQHQNDSYRWECLFRTPLNNFDAVILLHRNKLPSPQRLLFTSELNQAGRRVAHGNAGNAFCPFMLPGDLKGDLKELKNKLLVNFDPLRFFVEDVEKEFAGMMQLWYDSLGGDAIGITWERLCSKKRGREEADEERKDLGAVLRVVGELGKGFVRDVYFLKTPRFMS</sequence>
<dbReference type="PANTHER" id="PTHR17972:SF0">
    <property type="entry name" value="NUCLEOLAR PROTEIN 6"/>
    <property type="match status" value="1"/>
</dbReference>
<dbReference type="InterPro" id="IPR035367">
    <property type="entry name" value="Nrap_D2"/>
</dbReference>
<dbReference type="InterPro" id="IPR035370">
    <property type="entry name" value="Nrap_D5"/>
</dbReference>
<evidence type="ECO:0000256" key="4">
    <source>
        <dbReference type="ARBA" id="ARBA00023242"/>
    </source>
</evidence>
<dbReference type="Pfam" id="PF17404">
    <property type="entry name" value="Nrap_D3"/>
    <property type="match status" value="1"/>
</dbReference>
<feature type="domain" description="Nrap protein" evidence="7">
    <location>
        <begin position="289"/>
        <end position="430"/>
    </location>
</feature>
<dbReference type="GO" id="GO:0032545">
    <property type="term" value="C:CURI complex"/>
    <property type="evidence" value="ECO:0007669"/>
    <property type="project" value="TreeGrafter"/>
</dbReference>
<dbReference type="Pfam" id="PF03813">
    <property type="entry name" value="Nrap"/>
    <property type="match status" value="1"/>
</dbReference>
<feature type="domain" description="Nrap protein" evidence="10">
    <location>
        <begin position="755"/>
        <end position="908"/>
    </location>
</feature>
<comment type="caution">
    <text evidence="12">The sequence shown here is derived from an EMBL/GenBank/DDBJ whole genome shotgun (WGS) entry which is preliminary data.</text>
</comment>
<proteinExistence type="inferred from homology"/>
<dbReference type="FunCoup" id="A0A1Q3AWD9">
    <property type="interactions" value="2925"/>
</dbReference>
<dbReference type="Proteomes" id="UP000187406">
    <property type="component" value="Unassembled WGS sequence"/>
</dbReference>
<dbReference type="GO" id="GO:0003723">
    <property type="term" value="F:RNA binding"/>
    <property type="evidence" value="ECO:0007669"/>
    <property type="project" value="UniProtKB-KW"/>
</dbReference>
<dbReference type="GO" id="GO:0034456">
    <property type="term" value="C:UTP-C complex"/>
    <property type="evidence" value="ECO:0007669"/>
    <property type="project" value="TreeGrafter"/>
</dbReference>
<gene>
    <name evidence="12" type="ORF">CFOL_v3_03570</name>
</gene>
<protein>
    <submittedName>
        <fullName evidence="12">Nrap domain-containing protein</fullName>
    </submittedName>
</protein>
<feature type="domain" description="Nrap protein" evidence="6">
    <location>
        <begin position="150"/>
        <end position="284"/>
    </location>
</feature>
<evidence type="ECO:0000313" key="12">
    <source>
        <dbReference type="EMBL" id="GAV60039.1"/>
    </source>
</evidence>
<evidence type="ECO:0000313" key="13">
    <source>
        <dbReference type="Proteomes" id="UP000187406"/>
    </source>
</evidence>
<evidence type="ECO:0000256" key="1">
    <source>
        <dbReference type="ARBA" id="ARBA00004604"/>
    </source>
</evidence>
<dbReference type="Pfam" id="PF17403">
    <property type="entry name" value="Nrap_D2"/>
    <property type="match status" value="1"/>
</dbReference>
<organism evidence="12 13">
    <name type="scientific">Cephalotus follicularis</name>
    <name type="common">Albany pitcher plant</name>
    <dbReference type="NCBI Taxonomy" id="3775"/>
    <lineage>
        <taxon>Eukaryota</taxon>
        <taxon>Viridiplantae</taxon>
        <taxon>Streptophyta</taxon>
        <taxon>Embryophyta</taxon>
        <taxon>Tracheophyta</taxon>
        <taxon>Spermatophyta</taxon>
        <taxon>Magnoliopsida</taxon>
        <taxon>eudicotyledons</taxon>
        <taxon>Gunneridae</taxon>
        <taxon>Pentapetalae</taxon>
        <taxon>rosids</taxon>
        <taxon>fabids</taxon>
        <taxon>Oxalidales</taxon>
        <taxon>Cephalotaceae</taxon>
        <taxon>Cephalotus</taxon>
    </lineage>
</organism>
<dbReference type="InterPro" id="IPR005554">
    <property type="entry name" value="NOL6/Upt22"/>
</dbReference>
<dbReference type="AlphaFoldDB" id="A0A1Q3AWD9"/>
<feature type="domain" description="Nrap protein" evidence="9">
    <location>
        <begin position="582"/>
        <end position="752"/>
    </location>
</feature>
<dbReference type="Pfam" id="PF17405">
    <property type="entry name" value="Nrap_D4"/>
    <property type="match status" value="1"/>
</dbReference>
<dbReference type="Pfam" id="PF17407">
    <property type="entry name" value="Nrap_D6"/>
    <property type="match status" value="1"/>
</dbReference>
<dbReference type="STRING" id="3775.A0A1Q3AWD9"/>
<feature type="non-terminal residue" evidence="12">
    <location>
        <position position="1"/>
    </location>
</feature>
<dbReference type="InParanoid" id="A0A1Q3AWD9"/>
<keyword evidence="3 5" id="KW-0694">RNA-binding</keyword>
<evidence type="ECO:0000256" key="2">
    <source>
        <dbReference type="ARBA" id="ARBA00006674"/>
    </source>
</evidence>
<dbReference type="GO" id="GO:0006409">
    <property type="term" value="P:tRNA export from nucleus"/>
    <property type="evidence" value="ECO:0007669"/>
    <property type="project" value="TreeGrafter"/>
</dbReference>
<dbReference type="InterPro" id="IPR035082">
    <property type="entry name" value="Nrap_D1"/>
</dbReference>
<dbReference type="Gene3D" id="1.10.1410.10">
    <property type="match status" value="1"/>
</dbReference>
<dbReference type="GO" id="GO:0032040">
    <property type="term" value="C:small-subunit processome"/>
    <property type="evidence" value="ECO:0007669"/>
    <property type="project" value="TreeGrafter"/>
</dbReference>
<evidence type="ECO:0000259" key="8">
    <source>
        <dbReference type="Pfam" id="PF17404"/>
    </source>
</evidence>
<dbReference type="GO" id="GO:0006364">
    <property type="term" value="P:rRNA processing"/>
    <property type="evidence" value="ECO:0007669"/>
    <property type="project" value="TreeGrafter"/>
</dbReference>
<evidence type="ECO:0000259" key="10">
    <source>
        <dbReference type="Pfam" id="PF17406"/>
    </source>
</evidence>
<keyword evidence="4 5" id="KW-0539">Nucleus</keyword>
<dbReference type="InterPro" id="IPR035369">
    <property type="entry name" value="Nrap_D4"/>
</dbReference>
<evidence type="ECO:0000256" key="3">
    <source>
        <dbReference type="ARBA" id="ARBA00022884"/>
    </source>
</evidence>
<dbReference type="InterPro" id="IPR035371">
    <property type="entry name" value="Nrap_D6"/>
</dbReference>
<feature type="domain" description="Nrap protein" evidence="8">
    <location>
        <begin position="499"/>
        <end position="551"/>
    </location>
</feature>